<feature type="region of interest" description="Disordered" evidence="3">
    <location>
        <begin position="419"/>
        <end position="496"/>
    </location>
</feature>
<dbReference type="InterPro" id="IPR015943">
    <property type="entry name" value="WD40/YVTN_repeat-like_dom_sf"/>
</dbReference>
<name>A0A804R0X5_MAIZE</name>
<dbReference type="GO" id="GO:0030864">
    <property type="term" value="C:cortical actin cytoskeleton"/>
    <property type="evidence" value="ECO:0000318"/>
    <property type="project" value="GO_Central"/>
</dbReference>
<proteinExistence type="predicted"/>
<dbReference type="Proteomes" id="UP000007305">
    <property type="component" value="Chromosome 8"/>
</dbReference>
<evidence type="ECO:0000256" key="3">
    <source>
        <dbReference type="SAM" id="MobiDB-lite"/>
    </source>
</evidence>
<reference evidence="5" key="1">
    <citation type="journal article" date="2009" name="Science">
        <title>The B73 maize genome: complexity, diversity, and dynamics.</title>
        <authorList>
            <person name="Schnable P.S."/>
            <person name="Ware D."/>
            <person name="Fulton R.S."/>
            <person name="Stein J.C."/>
            <person name="Wei F."/>
            <person name="Pasternak S."/>
            <person name="Liang C."/>
            <person name="Zhang J."/>
            <person name="Fulton L."/>
            <person name="Graves T.A."/>
            <person name="Minx P."/>
            <person name="Reily A.D."/>
            <person name="Courtney L."/>
            <person name="Kruchowski S.S."/>
            <person name="Tomlinson C."/>
            <person name="Strong C."/>
            <person name="Delehaunty K."/>
            <person name="Fronick C."/>
            <person name="Courtney B."/>
            <person name="Rock S.M."/>
            <person name="Belter E."/>
            <person name="Du F."/>
            <person name="Kim K."/>
            <person name="Abbott R.M."/>
            <person name="Cotton M."/>
            <person name="Levy A."/>
            <person name="Marchetto P."/>
            <person name="Ochoa K."/>
            <person name="Jackson S.M."/>
            <person name="Gillam B."/>
            <person name="Chen W."/>
            <person name="Yan L."/>
            <person name="Higginbotham J."/>
            <person name="Cardenas M."/>
            <person name="Waligorski J."/>
            <person name="Applebaum E."/>
            <person name="Phelps L."/>
            <person name="Falcone J."/>
            <person name="Kanchi K."/>
            <person name="Thane T."/>
            <person name="Scimone A."/>
            <person name="Thane N."/>
            <person name="Henke J."/>
            <person name="Wang T."/>
            <person name="Ruppert J."/>
            <person name="Shah N."/>
            <person name="Rotter K."/>
            <person name="Hodges J."/>
            <person name="Ingenthron E."/>
            <person name="Cordes M."/>
            <person name="Kohlberg S."/>
            <person name="Sgro J."/>
            <person name="Delgado B."/>
            <person name="Mead K."/>
            <person name="Chinwalla A."/>
            <person name="Leonard S."/>
            <person name="Crouse K."/>
            <person name="Collura K."/>
            <person name="Kudrna D."/>
            <person name="Currie J."/>
            <person name="He R."/>
            <person name="Angelova A."/>
            <person name="Rajasekar S."/>
            <person name="Mueller T."/>
            <person name="Lomeli R."/>
            <person name="Scara G."/>
            <person name="Ko A."/>
            <person name="Delaney K."/>
            <person name="Wissotski M."/>
            <person name="Lopez G."/>
            <person name="Campos D."/>
            <person name="Braidotti M."/>
            <person name="Ashley E."/>
            <person name="Golser W."/>
            <person name="Kim H."/>
            <person name="Lee S."/>
            <person name="Lin J."/>
            <person name="Dujmic Z."/>
            <person name="Kim W."/>
            <person name="Talag J."/>
            <person name="Zuccolo A."/>
            <person name="Fan C."/>
            <person name="Sebastian A."/>
            <person name="Kramer M."/>
            <person name="Spiegel L."/>
            <person name="Nascimento L."/>
            <person name="Zutavern T."/>
            <person name="Miller B."/>
            <person name="Ambroise C."/>
            <person name="Muller S."/>
            <person name="Spooner W."/>
            <person name="Narechania A."/>
            <person name="Ren L."/>
            <person name="Wei S."/>
            <person name="Kumari S."/>
            <person name="Faga B."/>
            <person name="Levy M.J."/>
            <person name="McMahan L."/>
            <person name="Van Buren P."/>
            <person name="Vaughn M.W."/>
            <person name="Ying K."/>
            <person name="Yeh C.-T."/>
            <person name="Emrich S.J."/>
            <person name="Jia Y."/>
            <person name="Kalyanaraman A."/>
            <person name="Hsia A.-P."/>
            <person name="Barbazuk W.B."/>
            <person name="Baucom R.S."/>
            <person name="Brutnell T.P."/>
            <person name="Carpita N.C."/>
            <person name="Chaparro C."/>
            <person name="Chia J.-M."/>
            <person name="Deragon J.-M."/>
            <person name="Estill J.C."/>
            <person name="Fu Y."/>
            <person name="Jeddeloh J.A."/>
            <person name="Han Y."/>
            <person name="Lee H."/>
            <person name="Li P."/>
            <person name="Lisch D.R."/>
            <person name="Liu S."/>
            <person name="Liu Z."/>
            <person name="Nagel D.H."/>
            <person name="McCann M.C."/>
            <person name="SanMiguel P."/>
            <person name="Myers A.M."/>
            <person name="Nettleton D."/>
            <person name="Nguyen J."/>
            <person name="Penning B.W."/>
            <person name="Ponnala L."/>
            <person name="Schneider K.L."/>
            <person name="Schwartz D.C."/>
            <person name="Sharma A."/>
            <person name="Soderlund C."/>
            <person name="Springer N.M."/>
            <person name="Sun Q."/>
            <person name="Wang H."/>
            <person name="Waterman M."/>
            <person name="Westerman R."/>
            <person name="Wolfgruber T.K."/>
            <person name="Yang L."/>
            <person name="Yu Y."/>
            <person name="Zhang L."/>
            <person name="Zhou S."/>
            <person name="Zhu Q."/>
            <person name="Bennetzen J.L."/>
            <person name="Dawe R.K."/>
            <person name="Jiang J."/>
            <person name="Jiang N."/>
            <person name="Presting G.G."/>
            <person name="Wessler S.R."/>
            <person name="Aluru S."/>
            <person name="Martienssen R.A."/>
            <person name="Clifton S.W."/>
            <person name="McCombie W.R."/>
            <person name="Wing R.A."/>
            <person name="Wilson R.K."/>
        </authorList>
    </citation>
    <scope>NUCLEOTIDE SEQUENCE [LARGE SCALE GENOMIC DNA]</scope>
    <source>
        <strain evidence="5">cv. B73</strain>
    </source>
</reference>
<sequence>MFCLPSIGTVRVIRWLMCVDPPPILPTPEPSPIHPSNSPFLTPVGFRHLCVAASVRGLHHRLHSPSAPSPSTLVVSIPHPHQRIHAPAPVTRALASPLPAPVHRRDARLPPPLPATTMQHTPLPIQTSGSMPPLLIRAPSPPAVCPRPPPRCSPTPPLPATTMQHTPLLVPVEAALPARCPPTPTRDDNAIPIDAVFPLPPCPAEAAPTPTRRRCDACRIQTIVGQFSSVTSSVANQKLFPDDLGFWLPCRKTIYNMCTQKPGTQSSSTTALSPTPRWNSSSTVGEFDGHSKRVLSCDFKPTCPFRIVICGEDILANFYEGLPFKFKHSIRMPSGRAILALSFFAADTELCCRPDDLHRPFGKFGPVKDIYCQRITTLGNLEDLGSSNTLILRMLLMQSTIWMGRCCLEGKFGRGRSYDGRLRSRSPGLKDSPRGRSRSQSRSYLPALKRKHYSRSPAPRPRERSLSCSLAVNRSRSASPIVSRSPRRQGSLSVSE</sequence>
<evidence type="ECO:0000256" key="2">
    <source>
        <dbReference type="ARBA" id="ARBA00022737"/>
    </source>
</evidence>
<feature type="compositionally biased region" description="Polar residues" evidence="3">
    <location>
        <begin position="263"/>
        <end position="284"/>
    </location>
</feature>
<dbReference type="Gene3D" id="2.130.10.10">
    <property type="entry name" value="YVTN repeat-like/Quinoprotein amine dehydrogenase"/>
    <property type="match status" value="1"/>
</dbReference>
<accession>A0A804R0X5</accession>
<dbReference type="SUPFAM" id="SSF50974">
    <property type="entry name" value="Nitrous oxide reductase, N-terminal domain"/>
    <property type="match status" value="1"/>
</dbReference>
<dbReference type="PANTHER" id="PTHR19856:SF0">
    <property type="entry name" value="WD REPEAT-CONTAINING PROTEIN 1"/>
    <property type="match status" value="1"/>
</dbReference>
<dbReference type="GO" id="GO:0051015">
    <property type="term" value="F:actin filament binding"/>
    <property type="evidence" value="ECO:0000318"/>
    <property type="project" value="GO_Central"/>
</dbReference>
<keyword evidence="1" id="KW-0853">WD repeat</keyword>
<dbReference type="PANTHER" id="PTHR19856">
    <property type="entry name" value="WD-REPEATCONTAINING PROTEIN WDR1"/>
    <property type="match status" value="1"/>
</dbReference>
<protein>
    <submittedName>
        <fullName evidence="4">Uncharacterized protein</fullName>
    </submittedName>
</protein>
<organism evidence="4 5">
    <name type="scientific">Zea mays</name>
    <name type="common">Maize</name>
    <dbReference type="NCBI Taxonomy" id="4577"/>
    <lineage>
        <taxon>Eukaryota</taxon>
        <taxon>Viridiplantae</taxon>
        <taxon>Streptophyta</taxon>
        <taxon>Embryophyta</taxon>
        <taxon>Tracheophyta</taxon>
        <taxon>Spermatophyta</taxon>
        <taxon>Magnoliopsida</taxon>
        <taxon>Liliopsida</taxon>
        <taxon>Poales</taxon>
        <taxon>Poaceae</taxon>
        <taxon>PACMAD clade</taxon>
        <taxon>Panicoideae</taxon>
        <taxon>Andropogonodae</taxon>
        <taxon>Andropogoneae</taxon>
        <taxon>Tripsacinae</taxon>
        <taxon>Zea</taxon>
    </lineage>
</organism>
<evidence type="ECO:0000313" key="4">
    <source>
        <dbReference type="EnsemblPlants" id="Zm00001eb369430_P001"/>
    </source>
</evidence>
<dbReference type="Gramene" id="Zm00001eb369430_T001">
    <property type="protein sequence ID" value="Zm00001eb369430_P001"/>
    <property type="gene ID" value="Zm00001eb369430"/>
</dbReference>
<evidence type="ECO:0000313" key="5">
    <source>
        <dbReference type="Proteomes" id="UP000007305"/>
    </source>
</evidence>
<keyword evidence="2" id="KW-0677">Repeat</keyword>
<feature type="compositionally biased region" description="Polar residues" evidence="3">
    <location>
        <begin position="468"/>
        <end position="496"/>
    </location>
</feature>
<reference evidence="4" key="2">
    <citation type="submission" date="2019-07" db="EMBL/GenBank/DDBJ databases">
        <authorList>
            <person name="Seetharam A."/>
            <person name="Woodhouse M."/>
            <person name="Cannon E."/>
        </authorList>
    </citation>
    <scope>NUCLEOTIDE SEQUENCE [LARGE SCALE GENOMIC DNA]</scope>
    <source>
        <strain evidence="4">cv. B73</strain>
    </source>
</reference>
<reference evidence="4" key="3">
    <citation type="submission" date="2021-05" db="UniProtKB">
        <authorList>
            <consortium name="EnsemblPlants"/>
        </authorList>
    </citation>
    <scope>IDENTIFICATION</scope>
    <source>
        <strain evidence="4">cv. B73</strain>
    </source>
</reference>
<evidence type="ECO:0000256" key="1">
    <source>
        <dbReference type="ARBA" id="ARBA00022574"/>
    </source>
</evidence>
<dbReference type="InterPro" id="IPR011045">
    <property type="entry name" value="N2O_reductase_N"/>
</dbReference>
<keyword evidence="5" id="KW-1185">Reference proteome</keyword>
<dbReference type="EnsemblPlants" id="Zm00001eb369430_T001">
    <property type="protein sequence ID" value="Zm00001eb369430_P001"/>
    <property type="gene ID" value="Zm00001eb369430"/>
</dbReference>
<dbReference type="InParanoid" id="A0A804R0X5"/>
<feature type="region of interest" description="Disordered" evidence="3">
    <location>
        <begin position="263"/>
        <end position="285"/>
    </location>
</feature>
<dbReference type="GO" id="GO:0030042">
    <property type="term" value="P:actin filament depolymerization"/>
    <property type="evidence" value="ECO:0000318"/>
    <property type="project" value="GO_Central"/>
</dbReference>
<dbReference type="AlphaFoldDB" id="A0A804R0X5"/>